<proteinExistence type="predicted"/>
<dbReference type="EMBL" id="JACHJI010000007">
    <property type="protein sequence ID" value="MBB4900384.1"/>
    <property type="molecule type" value="Genomic_DNA"/>
</dbReference>
<keyword evidence="1" id="KW-0732">Signal</keyword>
<feature type="chain" id="PRO_5031394834" evidence="1">
    <location>
        <begin position="25"/>
        <end position="65"/>
    </location>
</feature>
<evidence type="ECO:0000313" key="2">
    <source>
        <dbReference type="EMBL" id="MBB4900384.1"/>
    </source>
</evidence>
<gene>
    <name evidence="2" type="ORF">FHS37_004446</name>
</gene>
<accession>A0A7W7M1J6</accession>
<reference evidence="2 3" key="1">
    <citation type="submission" date="2020-08" db="EMBL/GenBank/DDBJ databases">
        <title>Genomic Encyclopedia of Type Strains, Phase III (KMG-III): the genomes of soil and plant-associated and newly described type strains.</title>
        <authorList>
            <person name="Whitman W."/>
        </authorList>
    </citation>
    <scope>NUCLEOTIDE SEQUENCE [LARGE SCALE GENOMIC DNA]</scope>
    <source>
        <strain evidence="2 3">CECT 3273</strain>
    </source>
</reference>
<evidence type="ECO:0000313" key="3">
    <source>
        <dbReference type="Proteomes" id="UP000579523"/>
    </source>
</evidence>
<feature type="signal peptide" evidence="1">
    <location>
        <begin position="1"/>
        <end position="24"/>
    </location>
</feature>
<protein>
    <submittedName>
        <fullName evidence="2">Uncharacterized protein</fullName>
    </submittedName>
</protein>
<name>A0A7W7M1J6_9ACTN</name>
<comment type="caution">
    <text evidence="2">The sequence shown here is derived from an EMBL/GenBank/DDBJ whole genome shotgun (WGS) entry which is preliminary data.</text>
</comment>
<organism evidence="2 3">
    <name type="scientific">Streptomyces griseomycini</name>
    <dbReference type="NCBI Taxonomy" id="66895"/>
    <lineage>
        <taxon>Bacteria</taxon>
        <taxon>Bacillati</taxon>
        <taxon>Actinomycetota</taxon>
        <taxon>Actinomycetes</taxon>
        <taxon>Kitasatosporales</taxon>
        <taxon>Streptomycetaceae</taxon>
        <taxon>Streptomyces</taxon>
    </lineage>
</organism>
<dbReference type="AlphaFoldDB" id="A0A7W7M1J6"/>
<dbReference type="RefSeq" id="WP_184823884.1">
    <property type="nucleotide sequence ID" value="NZ_BMTI01000016.1"/>
</dbReference>
<keyword evidence="3" id="KW-1185">Reference proteome</keyword>
<sequence length="65" mass="6300">MRRIATVTFGGLALLGLLTTPAGAVPDPVAAVTCITGSATEVTALVDPAALTAPGELPAITCLAP</sequence>
<dbReference type="Proteomes" id="UP000579523">
    <property type="component" value="Unassembled WGS sequence"/>
</dbReference>
<evidence type="ECO:0000256" key="1">
    <source>
        <dbReference type="SAM" id="SignalP"/>
    </source>
</evidence>